<organism evidence="3 4">
    <name type="scientific">Mycena pura</name>
    <dbReference type="NCBI Taxonomy" id="153505"/>
    <lineage>
        <taxon>Eukaryota</taxon>
        <taxon>Fungi</taxon>
        <taxon>Dikarya</taxon>
        <taxon>Basidiomycota</taxon>
        <taxon>Agaricomycotina</taxon>
        <taxon>Agaricomycetes</taxon>
        <taxon>Agaricomycetidae</taxon>
        <taxon>Agaricales</taxon>
        <taxon>Marasmiineae</taxon>
        <taxon>Mycenaceae</taxon>
        <taxon>Mycena</taxon>
    </lineage>
</organism>
<feature type="region of interest" description="Disordered" evidence="1">
    <location>
        <begin position="95"/>
        <end position="119"/>
    </location>
</feature>
<feature type="compositionally biased region" description="Basic and acidic residues" evidence="1">
    <location>
        <begin position="20"/>
        <end position="59"/>
    </location>
</feature>
<evidence type="ECO:0000256" key="1">
    <source>
        <dbReference type="SAM" id="MobiDB-lite"/>
    </source>
</evidence>
<feature type="domain" description="Bacteriophage T5 Orf172 DNA-binding" evidence="2">
    <location>
        <begin position="220"/>
        <end position="323"/>
    </location>
</feature>
<feature type="region of interest" description="Disordered" evidence="1">
    <location>
        <begin position="1"/>
        <end position="72"/>
    </location>
</feature>
<dbReference type="Pfam" id="PF10544">
    <property type="entry name" value="T5orf172"/>
    <property type="match status" value="1"/>
</dbReference>
<comment type="caution">
    <text evidence="3">The sequence shown here is derived from an EMBL/GenBank/DDBJ whole genome shotgun (WGS) entry which is preliminary data.</text>
</comment>
<dbReference type="Proteomes" id="UP001219525">
    <property type="component" value="Unassembled WGS sequence"/>
</dbReference>
<protein>
    <recommendedName>
        <fullName evidence="2">Bacteriophage T5 Orf172 DNA-binding domain-containing protein</fullName>
    </recommendedName>
</protein>
<sequence length="336" mass="36001">MATWIRSAGAGVDPPPGEVAIRHGENSRGRAGGDHCRPPVLVGERRGAERDGRPERVDARTSASSATTTRKGQGRFATAALVVIAADLPTADFAASHSTSRSSSSPPSASPPTSHQRTTDLASVVSTAVGLAADLASVTAAGLSALASVTTAVDLTAVELTTDLTTDLTPVTTAVNSTTTSYSCAAPPPFKSVSTMRDAFDKLIALLGEPDHYVKEGEGSIYVVVRIDPYGALQVKVGHTNCMDRRKNEYLRCESTGHAVYWQFHCKVEKRMLVERLIHLSFIDLNAIVVRYPCPGCGTRHREYYSLDLVGGLDAVEDIVQFWVWSTGGEFEKRRV</sequence>
<gene>
    <name evidence="3" type="ORF">GGX14DRAFT_569058</name>
</gene>
<evidence type="ECO:0000313" key="3">
    <source>
        <dbReference type="EMBL" id="KAJ7205308.1"/>
    </source>
</evidence>
<feature type="compositionally biased region" description="Low complexity" evidence="1">
    <location>
        <begin position="95"/>
        <end position="115"/>
    </location>
</feature>
<evidence type="ECO:0000259" key="2">
    <source>
        <dbReference type="Pfam" id="PF10544"/>
    </source>
</evidence>
<proteinExistence type="predicted"/>
<feature type="compositionally biased region" description="Low complexity" evidence="1">
    <location>
        <begin position="60"/>
        <end position="70"/>
    </location>
</feature>
<evidence type="ECO:0000313" key="4">
    <source>
        <dbReference type="Proteomes" id="UP001219525"/>
    </source>
</evidence>
<reference evidence="3" key="1">
    <citation type="submission" date="2023-03" db="EMBL/GenBank/DDBJ databases">
        <title>Massive genome expansion in bonnet fungi (Mycena s.s.) driven by repeated elements and novel gene families across ecological guilds.</title>
        <authorList>
            <consortium name="Lawrence Berkeley National Laboratory"/>
            <person name="Harder C.B."/>
            <person name="Miyauchi S."/>
            <person name="Viragh M."/>
            <person name="Kuo A."/>
            <person name="Thoen E."/>
            <person name="Andreopoulos B."/>
            <person name="Lu D."/>
            <person name="Skrede I."/>
            <person name="Drula E."/>
            <person name="Henrissat B."/>
            <person name="Morin E."/>
            <person name="Kohler A."/>
            <person name="Barry K."/>
            <person name="LaButti K."/>
            <person name="Morin E."/>
            <person name="Salamov A."/>
            <person name="Lipzen A."/>
            <person name="Mereny Z."/>
            <person name="Hegedus B."/>
            <person name="Baldrian P."/>
            <person name="Stursova M."/>
            <person name="Weitz H."/>
            <person name="Taylor A."/>
            <person name="Grigoriev I.V."/>
            <person name="Nagy L.G."/>
            <person name="Martin F."/>
            <person name="Kauserud H."/>
        </authorList>
    </citation>
    <scope>NUCLEOTIDE SEQUENCE</scope>
    <source>
        <strain evidence="3">9144</strain>
    </source>
</reference>
<dbReference type="InterPro" id="IPR018306">
    <property type="entry name" value="Phage_T5_Orf172_DNA-bd"/>
</dbReference>
<accession>A0AAD6YAB4</accession>
<name>A0AAD6YAB4_9AGAR</name>
<dbReference type="EMBL" id="JARJCW010000044">
    <property type="protein sequence ID" value="KAJ7205308.1"/>
    <property type="molecule type" value="Genomic_DNA"/>
</dbReference>
<dbReference type="AlphaFoldDB" id="A0AAD6YAB4"/>
<keyword evidence="4" id="KW-1185">Reference proteome</keyword>